<protein>
    <recommendedName>
        <fullName evidence="3">Integrase catalytic domain-containing protein</fullName>
    </recommendedName>
</protein>
<keyword evidence="2" id="KW-1185">Reference proteome</keyword>
<sequence length="208" mass="23814">SEFQKEVRRILLACRVKRVNISPYNSKANGVNKSGHVPITACLAKLTTGTGKKWRSLLPLVLFADRTTIWSSHGKTPFFLVHNYEPLMLVELDVLSWRVVHWEAAQPTTPVRSDEDEEIPDAEARKTLIALRAREKAAAQRDAVNAHKHRPTNAQIKEKDLVLAYDVVRKIDMSTLRKLTYRWNGPYRVRKFASKQVYLLETLDGVKI</sequence>
<feature type="non-terminal residue" evidence="1">
    <location>
        <position position="208"/>
    </location>
</feature>
<dbReference type="Proteomes" id="UP001287356">
    <property type="component" value="Unassembled WGS sequence"/>
</dbReference>
<dbReference type="PANTHER" id="PTHR48475:SF1">
    <property type="entry name" value="RNASE H TYPE-1 DOMAIN-CONTAINING PROTEIN"/>
    <property type="match status" value="1"/>
</dbReference>
<dbReference type="InterPro" id="IPR036397">
    <property type="entry name" value="RNaseH_sf"/>
</dbReference>
<evidence type="ECO:0000313" key="1">
    <source>
        <dbReference type="EMBL" id="KAK3364862.1"/>
    </source>
</evidence>
<dbReference type="AlphaFoldDB" id="A0AAE0JVP3"/>
<dbReference type="EMBL" id="JAULSN010000009">
    <property type="protein sequence ID" value="KAK3364862.1"/>
    <property type="molecule type" value="Genomic_DNA"/>
</dbReference>
<proteinExistence type="predicted"/>
<dbReference type="GO" id="GO:0003676">
    <property type="term" value="F:nucleic acid binding"/>
    <property type="evidence" value="ECO:0007669"/>
    <property type="project" value="InterPro"/>
</dbReference>
<organism evidence="1 2">
    <name type="scientific">Lasiosphaeria ovina</name>
    <dbReference type="NCBI Taxonomy" id="92902"/>
    <lineage>
        <taxon>Eukaryota</taxon>
        <taxon>Fungi</taxon>
        <taxon>Dikarya</taxon>
        <taxon>Ascomycota</taxon>
        <taxon>Pezizomycotina</taxon>
        <taxon>Sordariomycetes</taxon>
        <taxon>Sordariomycetidae</taxon>
        <taxon>Sordariales</taxon>
        <taxon>Lasiosphaeriaceae</taxon>
        <taxon>Lasiosphaeria</taxon>
    </lineage>
</organism>
<reference evidence="1" key="2">
    <citation type="submission" date="2023-06" db="EMBL/GenBank/DDBJ databases">
        <authorList>
            <consortium name="Lawrence Berkeley National Laboratory"/>
            <person name="Haridas S."/>
            <person name="Hensen N."/>
            <person name="Bonometti L."/>
            <person name="Westerberg I."/>
            <person name="Brannstrom I.O."/>
            <person name="Guillou S."/>
            <person name="Cros-Aarteil S."/>
            <person name="Calhoun S."/>
            <person name="Kuo A."/>
            <person name="Mondo S."/>
            <person name="Pangilinan J."/>
            <person name="Riley R."/>
            <person name="Labutti K."/>
            <person name="Andreopoulos B."/>
            <person name="Lipzen A."/>
            <person name="Chen C."/>
            <person name="Yanf M."/>
            <person name="Daum C."/>
            <person name="Ng V."/>
            <person name="Clum A."/>
            <person name="Steindorff A."/>
            <person name="Ohm R."/>
            <person name="Martin F."/>
            <person name="Silar P."/>
            <person name="Natvig D."/>
            <person name="Lalanne C."/>
            <person name="Gautier V."/>
            <person name="Ament-Velasquez S.L."/>
            <person name="Kruys A."/>
            <person name="Hutchinson M.I."/>
            <person name="Powell A.J."/>
            <person name="Barry K."/>
            <person name="Miller A.N."/>
            <person name="Grigoriev I.V."/>
            <person name="Debuchy R."/>
            <person name="Gladieux P."/>
            <person name="Thoren M.H."/>
            <person name="Johannesson H."/>
        </authorList>
    </citation>
    <scope>NUCLEOTIDE SEQUENCE</scope>
    <source>
        <strain evidence="1">CBS 958.72</strain>
    </source>
</reference>
<dbReference type="Gene3D" id="3.30.420.10">
    <property type="entry name" value="Ribonuclease H-like superfamily/Ribonuclease H"/>
    <property type="match status" value="1"/>
</dbReference>
<gene>
    <name evidence="1" type="ORF">B0T24DRAFT_712174</name>
</gene>
<comment type="caution">
    <text evidence="1">The sequence shown here is derived from an EMBL/GenBank/DDBJ whole genome shotgun (WGS) entry which is preliminary data.</text>
</comment>
<dbReference type="InterPro" id="IPR012337">
    <property type="entry name" value="RNaseH-like_sf"/>
</dbReference>
<feature type="non-terminal residue" evidence="1">
    <location>
        <position position="1"/>
    </location>
</feature>
<reference evidence="1" key="1">
    <citation type="journal article" date="2023" name="Mol. Phylogenet. Evol.">
        <title>Genome-scale phylogeny and comparative genomics of the fungal order Sordariales.</title>
        <authorList>
            <person name="Hensen N."/>
            <person name="Bonometti L."/>
            <person name="Westerberg I."/>
            <person name="Brannstrom I.O."/>
            <person name="Guillou S."/>
            <person name="Cros-Aarteil S."/>
            <person name="Calhoun S."/>
            <person name="Haridas S."/>
            <person name="Kuo A."/>
            <person name="Mondo S."/>
            <person name="Pangilinan J."/>
            <person name="Riley R."/>
            <person name="LaButti K."/>
            <person name="Andreopoulos B."/>
            <person name="Lipzen A."/>
            <person name="Chen C."/>
            <person name="Yan M."/>
            <person name="Daum C."/>
            <person name="Ng V."/>
            <person name="Clum A."/>
            <person name="Steindorff A."/>
            <person name="Ohm R.A."/>
            <person name="Martin F."/>
            <person name="Silar P."/>
            <person name="Natvig D.O."/>
            <person name="Lalanne C."/>
            <person name="Gautier V."/>
            <person name="Ament-Velasquez S.L."/>
            <person name="Kruys A."/>
            <person name="Hutchinson M.I."/>
            <person name="Powell A.J."/>
            <person name="Barry K."/>
            <person name="Miller A.N."/>
            <person name="Grigoriev I.V."/>
            <person name="Debuchy R."/>
            <person name="Gladieux P."/>
            <person name="Hiltunen Thoren M."/>
            <person name="Johannesson H."/>
        </authorList>
    </citation>
    <scope>NUCLEOTIDE SEQUENCE</scope>
    <source>
        <strain evidence="1">CBS 958.72</strain>
    </source>
</reference>
<dbReference type="PANTHER" id="PTHR48475">
    <property type="entry name" value="RIBONUCLEASE H"/>
    <property type="match status" value="1"/>
</dbReference>
<dbReference type="SUPFAM" id="SSF53098">
    <property type="entry name" value="Ribonuclease H-like"/>
    <property type="match status" value="1"/>
</dbReference>
<name>A0AAE0JVP3_9PEZI</name>
<evidence type="ECO:0000313" key="2">
    <source>
        <dbReference type="Proteomes" id="UP001287356"/>
    </source>
</evidence>
<accession>A0AAE0JVP3</accession>
<evidence type="ECO:0008006" key="3">
    <source>
        <dbReference type="Google" id="ProtNLM"/>
    </source>
</evidence>